<keyword evidence="1" id="KW-1133">Transmembrane helix</keyword>
<sequence>MRRIVFQHGTQMLWFLYDRTAEGLGWAIGVGIFGAALGALFQYMNNSDPERANDSIEYAATTAGFGFASIGFVGGFVSFWCRGGRQRFFPADQQEGYGALRDHQHENNP</sequence>
<dbReference type="RefSeq" id="WP_005772072.1">
    <property type="nucleotide sequence ID" value="NC_009727.1"/>
</dbReference>
<feature type="transmembrane region" description="Helical" evidence="1">
    <location>
        <begin position="21"/>
        <end position="44"/>
    </location>
</feature>
<feature type="transmembrane region" description="Helical" evidence="1">
    <location>
        <begin position="56"/>
        <end position="80"/>
    </location>
</feature>
<organism evidence="2 3">
    <name type="scientific">Coxiella burnetii (strain Dugway 5J108-111)</name>
    <dbReference type="NCBI Taxonomy" id="434922"/>
    <lineage>
        <taxon>Bacteria</taxon>
        <taxon>Pseudomonadati</taxon>
        <taxon>Pseudomonadota</taxon>
        <taxon>Gammaproteobacteria</taxon>
        <taxon>Legionellales</taxon>
        <taxon>Coxiellaceae</taxon>
        <taxon>Coxiella</taxon>
    </lineage>
</organism>
<reference evidence="2 3" key="1">
    <citation type="journal article" date="2009" name="Infect. Immun.">
        <title>Comparative genomics reveal extensive transposon-mediated genomic plasticity and diversity among potential effector proteins within the genus Coxiella.</title>
        <authorList>
            <person name="Beare P.A."/>
            <person name="Unsworth N."/>
            <person name="Andoh M."/>
            <person name="Voth D.E."/>
            <person name="Omsland A."/>
            <person name="Gilk S.D."/>
            <person name="Williams K.P."/>
            <person name="Sobral B.W."/>
            <person name="Kupko J.J.III."/>
            <person name="Porcella S.F."/>
            <person name="Samuel J.E."/>
            <person name="Heinzen R.A."/>
        </authorList>
    </citation>
    <scope>NUCLEOTIDE SEQUENCE [LARGE SCALE GENOMIC DNA]</scope>
    <source>
        <strain evidence="2 3">Dugway 5J108-111</strain>
    </source>
</reference>
<accession>A9KF65</accession>
<dbReference type="AlphaFoldDB" id="A9KF65"/>
<evidence type="ECO:0000256" key="1">
    <source>
        <dbReference type="SAM" id="Phobius"/>
    </source>
</evidence>
<name>A9KF65_COXBN</name>
<gene>
    <name evidence="2" type="ordered locus">CBUD_0446</name>
</gene>
<evidence type="ECO:0000313" key="2">
    <source>
        <dbReference type="EMBL" id="ABS76652.1"/>
    </source>
</evidence>
<protein>
    <submittedName>
        <fullName evidence="2">Hypothetical membrane associated protein</fullName>
    </submittedName>
</protein>
<dbReference type="EMBL" id="CP000733">
    <property type="protein sequence ID" value="ABS76652.1"/>
    <property type="molecule type" value="Genomic_DNA"/>
</dbReference>
<evidence type="ECO:0000313" key="3">
    <source>
        <dbReference type="Proteomes" id="UP000008555"/>
    </source>
</evidence>
<keyword evidence="1" id="KW-0812">Transmembrane</keyword>
<keyword evidence="1" id="KW-0472">Membrane</keyword>
<dbReference type="Proteomes" id="UP000008555">
    <property type="component" value="Chromosome"/>
</dbReference>
<dbReference type="HOGENOM" id="CLU_2179446_0_0_6"/>
<dbReference type="KEGG" id="cbd:CBUD_0446"/>
<proteinExistence type="predicted"/>